<dbReference type="InParanoid" id="A0A0C3C803"/>
<dbReference type="GO" id="GO:0005769">
    <property type="term" value="C:early endosome"/>
    <property type="evidence" value="ECO:0007669"/>
    <property type="project" value="TreeGrafter"/>
</dbReference>
<proteinExistence type="predicted"/>
<dbReference type="InterPro" id="IPR003114">
    <property type="entry name" value="Phox_assoc"/>
</dbReference>
<name>A0A0C3C803_OIDMZ</name>
<dbReference type="OrthoDB" id="5582218at2759"/>
<evidence type="ECO:0000313" key="5">
    <source>
        <dbReference type="Proteomes" id="UP000054321"/>
    </source>
</evidence>
<dbReference type="Proteomes" id="UP000054321">
    <property type="component" value="Unassembled WGS sequence"/>
</dbReference>
<dbReference type="Pfam" id="PF02194">
    <property type="entry name" value="PXA"/>
    <property type="match status" value="1"/>
</dbReference>
<dbReference type="STRING" id="913774.A0A0C3C803"/>
<accession>A0A0C3C803</accession>
<keyword evidence="2" id="KW-0963">Cytoplasm</keyword>
<dbReference type="GO" id="GO:0005770">
    <property type="term" value="C:late endosome"/>
    <property type="evidence" value="ECO:0007669"/>
    <property type="project" value="TreeGrafter"/>
</dbReference>
<dbReference type="SMART" id="SM00313">
    <property type="entry name" value="PXA"/>
    <property type="match status" value="1"/>
</dbReference>
<dbReference type="HOGENOM" id="CLU_018250_1_0_1"/>
<feature type="domain" description="PXA" evidence="3">
    <location>
        <begin position="77"/>
        <end position="265"/>
    </location>
</feature>
<evidence type="ECO:0000256" key="2">
    <source>
        <dbReference type="ARBA" id="ARBA00022490"/>
    </source>
</evidence>
<keyword evidence="5" id="KW-1185">Reference proteome</keyword>
<organism evidence="4 5">
    <name type="scientific">Oidiodendron maius (strain Zn)</name>
    <dbReference type="NCBI Taxonomy" id="913774"/>
    <lineage>
        <taxon>Eukaryota</taxon>
        <taxon>Fungi</taxon>
        <taxon>Dikarya</taxon>
        <taxon>Ascomycota</taxon>
        <taxon>Pezizomycotina</taxon>
        <taxon>Leotiomycetes</taxon>
        <taxon>Leotiomycetes incertae sedis</taxon>
        <taxon>Myxotrichaceae</taxon>
        <taxon>Oidiodendron</taxon>
    </lineage>
</organism>
<dbReference type="GO" id="GO:0035091">
    <property type="term" value="F:phosphatidylinositol binding"/>
    <property type="evidence" value="ECO:0007669"/>
    <property type="project" value="TreeGrafter"/>
</dbReference>
<dbReference type="GO" id="GO:0045022">
    <property type="term" value="P:early endosome to late endosome transport"/>
    <property type="evidence" value="ECO:0007669"/>
    <property type="project" value="TreeGrafter"/>
</dbReference>
<dbReference type="EMBL" id="KN832888">
    <property type="protein sequence ID" value="KIM95038.1"/>
    <property type="molecule type" value="Genomic_DNA"/>
</dbReference>
<dbReference type="AlphaFoldDB" id="A0A0C3C803"/>
<dbReference type="PANTHER" id="PTHR22999">
    <property type="entry name" value="PX SERINE/THREONINE KINASE PXK"/>
    <property type="match status" value="1"/>
</dbReference>
<dbReference type="PROSITE" id="PS51207">
    <property type="entry name" value="PXA"/>
    <property type="match status" value="1"/>
</dbReference>
<dbReference type="InterPro" id="IPR051837">
    <property type="entry name" value="SortingNexin/PXDomain-PKLike"/>
</dbReference>
<evidence type="ECO:0000259" key="3">
    <source>
        <dbReference type="PROSITE" id="PS51207"/>
    </source>
</evidence>
<comment type="subcellular location">
    <subcellularLocation>
        <location evidence="1">Cytoplasm</location>
    </subcellularLocation>
</comment>
<dbReference type="FunCoup" id="A0A0C3C803">
    <property type="interactions" value="30"/>
</dbReference>
<reference evidence="4 5" key="1">
    <citation type="submission" date="2014-04" db="EMBL/GenBank/DDBJ databases">
        <authorList>
            <consortium name="DOE Joint Genome Institute"/>
            <person name="Kuo A."/>
            <person name="Martino E."/>
            <person name="Perotto S."/>
            <person name="Kohler A."/>
            <person name="Nagy L.G."/>
            <person name="Floudas D."/>
            <person name="Copeland A."/>
            <person name="Barry K.W."/>
            <person name="Cichocki N."/>
            <person name="Veneault-Fourrey C."/>
            <person name="LaButti K."/>
            <person name="Lindquist E.A."/>
            <person name="Lipzen A."/>
            <person name="Lundell T."/>
            <person name="Morin E."/>
            <person name="Murat C."/>
            <person name="Sun H."/>
            <person name="Tunlid A."/>
            <person name="Henrissat B."/>
            <person name="Grigoriev I.V."/>
            <person name="Hibbett D.S."/>
            <person name="Martin F."/>
            <person name="Nordberg H.P."/>
            <person name="Cantor M.N."/>
            <person name="Hua S.X."/>
        </authorList>
    </citation>
    <scope>NUCLEOTIDE SEQUENCE [LARGE SCALE GENOMIC DNA]</scope>
    <source>
        <strain evidence="4 5">Zn</strain>
    </source>
</reference>
<evidence type="ECO:0000256" key="1">
    <source>
        <dbReference type="ARBA" id="ARBA00004496"/>
    </source>
</evidence>
<protein>
    <recommendedName>
        <fullName evidence="3">PXA domain-containing protein</fullName>
    </recommendedName>
</protein>
<sequence>MTYGDVVGGRWGCRAVAVISPSKWPGSRSNTRLPSADPVSERATLFLIRRTLCSQLGEKGRSTPSPIDEILPPLTSSNEVDLQLYAFIAIIIREFVQTWYSKITPDQVFVEEVVNVIAHCTRALEQRLRNVDLESLFFDELPELLEVHVQAYRTAHRPFNPRPFQSNPREIYHSICPFPALSPVPHLESESSIQQQKENEAVYRQLLVQGVLAVLLPTEDLENDCLMAIVGQIFSEMILGGAIGGKASEPWLLWEGITKLAEAIQGRLRNKSNTQVGFDGSLTDGKGPAAFDISGRSSKSWRIGQAIQNTFWLVLQYIFLALSVARLVVITVASSTHLPSRIAPTMKVTGSVPLEDEVEPPRLTNSNTAPKGRVTATKQPILKMKMWSCAAVLLDLSVRMPWLSAAISMVQWAAVAGPGEVGNTDGILDKLLSDAIQRHILDPSLLPLLLRTARAALFPNNAPAPPRQIPSAPEQLLIRRRGAEAILSLVPPKIQEVYFGPGEERRVNEVEELLNILDDSYCNKHLMYGAVELILTRLMPELAEKGVEELLEERLS</sequence>
<dbReference type="PANTHER" id="PTHR22999:SF23">
    <property type="entry name" value="SORTING NEXIN-16"/>
    <property type="match status" value="1"/>
</dbReference>
<gene>
    <name evidence="4" type="ORF">OIDMADRAFT_106597</name>
</gene>
<evidence type="ECO:0000313" key="4">
    <source>
        <dbReference type="EMBL" id="KIM95038.1"/>
    </source>
</evidence>
<reference evidence="5" key="2">
    <citation type="submission" date="2015-01" db="EMBL/GenBank/DDBJ databases">
        <title>Evolutionary Origins and Diversification of the Mycorrhizal Mutualists.</title>
        <authorList>
            <consortium name="DOE Joint Genome Institute"/>
            <consortium name="Mycorrhizal Genomics Consortium"/>
            <person name="Kohler A."/>
            <person name="Kuo A."/>
            <person name="Nagy L.G."/>
            <person name="Floudas D."/>
            <person name="Copeland A."/>
            <person name="Barry K.W."/>
            <person name="Cichocki N."/>
            <person name="Veneault-Fourrey C."/>
            <person name="LaButti K."/>
            <person name="Lindquist E.A."/>
            <person name="Lipzen A."/>
            <person name="Lundell T."/>
            <person name="Morin E."/>
            <person name="Murat C."/>
            <person name="Riley R."/>
            <person name="Ohm R."/>
            <person name="Sun H."/>
            <person name="Tunlid A."/>
            <person name="Henrissat B."/>
            <person name="Grigoriev I.V."/>
            <person name="Hibbett D.S."/>
            <person name="Martin F."/>
        </authorList>
    </citation>
    <scope>NUCLEOTIDE SEQUENCE [LARGE SCALE GENOMIC DNA]</scope>
    <source>
        <strain evidence="5">Zn</strain>
    </source>
</reference>